<feature type="short sequence motif" description="DGA/G" evidence="4">
    <location>
        <begin position="217"/>
        <end position="219"/>
    </location>
</feature>
<evidence type="ECO:0000313" key="8">
    <source>
        <dbReference type="Proteomes" id="UP000235786"/>
    </source>
</evidence>
<proteinExistence type="predicted"/>
<dbReference type="PANTHER" id="PTHR24185:SF1">
    <property type="entry name" value="CALCIUM-INDEPENDENT PHOSPHOLIPASE A2-GAMMA"/>
    <property type="match status" value="1"/>
</dbReference>
<evidence type="ECO:0000256" key="4">
    <source>
        <dbReference type="PROSITE-ProRule" id="PRU01161"/>
    </source>
</evidence>
<evidence type="ECO:0000256" key="1">
    <source>
        <dbReference type="ARBA" id="ARBA00022801"/>
    </source>
</evidence>
<dbReference type="Proteomes" id="UP000235786">
    <property type="component" value="Unassembled WGS sequence"/>
</dbReference>
<dbReference type="GO" id="GO:0016020">
    <property type="term" value="C:membrane"/>
    <property type="evidence" value="ECO:0007669"/>
    <property type="project" value="TreeGrafter"/>
</dbReference>
<feature type="active site" description="Nucleophile" evidence="4">
    <location>
        <position position="68"/>
    </location>
</feature>
<gene>
    <name evidence="7" type="ORF">L207DRAFT_438210</name>
</gene>
<feature type="short sequence motif" description="GXGXXG" evidence="4">
    <location>
        <begin position="19"/>
        <end position="24"/>
    </location>
</feature>
<name>A0A2J6R602_HYAVF</name>
<dbReference type="AlphaFoldDB" id="A0A2J6R602"/>
<accession>A0A2J6R602</accession>
<dbReference type="GO" id="GO:0046486">
    <property type="term" value="P:glycerolipid metabolic process"/>
    <property type="evidence" value="ECO:0007669"/>
    <property type="project" value="UniProtKB-ARBA"/>
</dbReference>
<dbReference type="PANTHER" id="PTHR24185">
    <property type="entry name" value="CALCIUM-INDEPENDENT PHOSPHOLIPASE A2-GAMMA"/>
    <property type="match status" value="1"/>
</dbReference>
<protein>
    <submittedName>
        <fullName evidence="7">FabD/lysophospholipase-like protein</fullName>
    </submittedName>
</protein>
<dbReference type="OrthoDB" id="1658288at2759"/>
<dbReference type="Pfam" id="PF01734">
    <property type="entry name" value="Patatin"/>
    <property type="match status" value="1"/>
</dbReference>
<evidence type="ECO:0000313" key="7">
    <source>
        <dbReference type="EMBL" id="PMD33951.1"/>
    </source>
</evidence>
<sequence>MNARSSTSSKRINVLTLDGGGVRGLSTLLILRHLMQEINRSIRSRRGPNIEHEDVKPHDIFDLVAGTSTGGLIAVMLGKLGMTVQQCIDTYYRLSETIFGKKHLRSRVSGGLAPAKYSGSRLRDLVRGLIQEHRASENLPMFEEENRDAIACALVCREHREKSRYSDFKPDAVCICSLRPCPEPEPLDCLVCDGARATSAAPTFFPVQKINGRYFADGGMEFNNPSHKVFDHYTRENSIAESRRASVATEAAVLTGIHGNLDFSDVRIINLGTGTEPNIAQFRNQNNFAFLVPGALRMFLFLKRNLTKMATNSERVAGAMRTIAYVSSNGNNLRTKYERFSADNGVCFIKMDKYKKLAQIERLTLEYLDTNAVKRRLSRVAEEIALDHLAKQSAGSAATATDRLAVPAQRTGRPQTPVSQPVPTSPQRSETPSSARQSTDHSEASADNMPSTHSPIEAASTMPSSSEPSPSRMISNRVEPMLQADVTHTCPVLPNRSVNVVA</sequence>
<dbReference type="SUPFAM" id="SSF52151">
    <property type="entry name" value="FabD/lysophospholipase-like"/>
    <property type="match status" value="1"/>
</dbReference>
<reference evidence="7 8" key="1">
    <citation type="submission" date="2016-04" db="EMBL/GenBank/DDBJ databases">
        <title>A degradative enzymes factory behind the ericoid mycorrhizal symbiosis.</title>
        <authorList>
            <consortium name="DOE Joint Genome Institute"/>
            <person name="Martino E."/>
            <person name="Morin E."/>
            <person name="Grelet G."/>
            <person name="Kuo A."/>
            <person name="Kohler A."/>
            <person name="Daghino S."/>
            <person name="Barry K."/>
            <person name="Choi C."/>
            <person name="Cichocki N."/>
            <person name="Clum A."/>
            <person name="Copeland A."/>
            <person name="Hainaut M."/>
            <person name="Haridas S."/>
            <person name="Labutti K."/>
            <person name="Lindquist E."/>
            <person name="Lipzen A."/>
            <person name="Khouja H.-R."/>
            <person name="Murat C."/>
            <person name="Ohm R."/>
            <person name="Olson A."/>
            <person name="Spatafora J."/>
            <person name="Veneault-Fourrey C."/>
            <person name="Henrissat B."/>
            <person name="Grigoriev I."/>
            <person name="Martin F."/>
            <person name="Perotto S."/>
        </authorList>
    </citation>
    <scope>NUCLEOTIDE SEQUENCE [LARGE SCALE GENOMIC DNA]</scope>
    <source>
        <strain evidence="7 8">F</strain>
    </source>
</reference>
<dbReference type="GO" id="GO:0016042">
    <property type="term" value="P:lipid catabolic process"/>
    <property type="evidence" value="ECO:0007669"/>
    <property type="project" value="UniProtKB-UniRule"/>
</dbReference>
<dbReference type="GO" id="GO:0047499">
    <property type="term" value="F:calcium-independent phospholipase A2 activity"/>
    <property type="evidence" value="ECO:0007669"/>
    <property type="project" value="TreeGrafter"/>
</dbReference>
<feature type="active site" description="Proton acceptor" evidence="4">
    <location>
        <position position="217"/>
    </location>
</feature>
<dbReference type="InterPro" id="IPR016035">
    <property type="entry name" value="Acyl_Trfase/lysoPLipase"/>
</dbReference>
<dbReference type="InterPro" id="IPR002641">
    <property type="entry name" value="PNPLA_dom"/>
</dbReference>
<keyword evidence="1 4" id="KW-0378">Hydrolase</keyword>
<dbReference type="EMBL" id="KZ613955">
    <property type="protein sequence ID" value="PMD33951.1"/>
    <property type="molecule type" value="Genomic_DNA"/>
</dbReference>
<feature type="short sequence motif" description="GXSXG" evidence="4">
    <location>
        <begin position="66"/>
        <end position="70"/>
    </location>
</feature>
<dbReference type="PROSITE" id="PS51635">
    <property type="entry name" value="PNPLA"/>
    <property type="match status" value="1"/>
</dbReference>
<organism evidence="7 8">
    <name type="scientific">Hyaloscypha variabilis (strain UAMH 11265 / GT02V1 / F)</name>
    <name type="common">Meliniomyces variabilis</name>
    <dbReference type="NCBI Taxonomy" id="1149755"/>
    <lineage>
        <taxon>Eukaryota</taxon>
        <taxon>Fungi</taxon>
        <taxon>Dikarya</taxon>
        <taxon>Ascomycota</taxon>
        <taxon>Pezizomycotina</taxon>
        <taxon>Leotiomycetes</taxon>
        <taxon>Helotiales</taxon>
        <taxon>Hyaloscyphaceae</taxon>
        <taxon>Hyaloscypha</taxon>
        <taxon>Hyaloscypha variabilis</taxon>
    </lineage>
</organism>
<feature type="compositionally biased region" description="Polar residues" evidence="5">
    <location>
        <begin position="412"/>
        <end position="437"/>
    </location>
</feature>
<evidence type="ECO:0000259" key="6">
    <source>
        <dbReference type="PROSITE" id="PS51635"/>
    </source>
</evidence>
<feature type="domain" description="PNPLA" evidence="6">
    <location>
        <begin position="15"/>
        <end position="230"/>
    </location>
</feature>
<evidence type="ECO:0000256" key="5">
    <source>
        <dbReference type="SAM" id="MobiDB-lite"/>
    </source>
</evidence>
<keyword evidence="3 4" id="KW-0443">Lipid metabolism</keyword>
<evidence type="ECO:0000256" key="2">
    <source>
        <dbReference type="ARBA" id="ARBA00022963"/>
    </source>
</evidence>
<dbReference type="Gene3D" id="3.40.1090.10">
    <property type="entry name" value="Cytosolic phospholipase A2 catalytic domain"/>
    <property type="match status" value="1"/>
</dbReference>
<feature type="region of interest" description="Disordered" evidence="5">
    <location>
        <begin position="391"/>
        <end position="473"/>
    </location>
</feature>
<dbReference type="STRING" id="1149755.A0A2J6R602"/>
<keyword evidence="8" id="KW-1185">Reference proteome</keyword>
<evidence type="ECO:0000256" key="3">
    <source>
        <dbReference type="ARBA" id="ARBA00023098"/>
    </source>
</evidence>
<keyword evidence="2 4" id="KW-0442">Lipid degradation</keyword>
<dbReference type="GO" id="GO:0019369">
    <property type="term" value="P:arachidonate metabolic process"/>
    <property type="evidence" value="ECO:0007669"/>
    <property type="project" value="TreeGrafter"/>
</dbReference>